<gene>
    <name evidence="2" type="ORF">WJX81_000201</name>
</gene>
<dbReference type="SUPFAM" id="SSF53474">
    <property type="entry name" value="alpha/beta-Hydrolases"/>
    <property type="match status" value="1"/>
</dbReference>
<dbReference type="PANTHER" id="PTHR42886">
    <property type="entry name" value="RE40534P-RELATED"/>
    <property type="match status" value="1"/>
</dbReference>
<evidence type="ECO:0000259" key="1">
    <source>
        <dbReference type="Pfam" id="PF12146"/>
    </source>
</evidence>
<name>A0AAW1RIS7_9CHLO</name>
<feature type="domain" description="Serine aminopeptidase S33" evidence="1">
    <location>
        <begin position="30"/>
        <end position="159"/>
    </location>
</feature>
<dbReference type="Pfam" id="PF12146">
    <property type="entry name" value="Hydrolase_4"/>
    <property type="match status" value="1"/>
</dbReference>
<dbReference type="AlphaFoldDB" id="A0AAW1RIS7"/>
<reference evidence="2 3" key="1">
    <citation type="journal article" date="2024" name="Nat. Commun.">
        <title>Phylogenomics reveals the evolutionary origins of lichenization in chlorophyte algae.</title>
        <authorList>
            <person name="Puginier C."/>
            <person name="Libourel C."/>
            <person name="Otte J."/>
            <person name="Skaloud P."/>
            <person name="Haon M."/>
            <person name="Grisel S."/>
            <person name="Petersen M."/>
            <person name="Berrin J.G."/>
            <person name="Delaux P.M."/>
            <person name="Dal Grande F."/>
            <person name="Keller J."/>
        </authorList>
    </citation>
    <scope>NUCLEOTIDE SEQUENCE [LARGE SCALE GENOMIC DNA]</scope>
    <source>
        <strain evidence="2 3">SAG 245.80</strain>
    </source>
</reference>
<sequence>MTCPLGERVVRFKNQRNIELCGTLRYAGGRDIVLLVHGLMSLRDRVRFPEIAVALADKGVSSLRFDLSGNGDSGGTFSYANSWGEAEDIHAAVLYARSELEREVTGLLGHSKGGLAVLLYACQHDDVPRVVGLAPSFSRKAGLQEVFGYDDTLATVAKEGKAEVVWRGVKTPRQPHIFCLTQQDVQEARTLDMAQHCPCINRTRVLLVHGAKDVLVPLDASRSYGKHIEGAAVRVIADGDHNFDAPGPAKEMIAAVVDFFTSASNS</sequence>
<protein>
    <recommendedName>
        <fullName evidence="1">Serine aminopeptidase S33 domain-containing protein</fullName>
    </recommendedName>
</protein>
<dbReference type="EMBL" id="JALJOU010000036">
    <property type="protein sequence ID" value="KAK9833376.1"/>
    <property type="molecule type" value="Genomic_DNA"/>
</dbReference>
<dbReference type="PANTHER" id="PTHR42886:SF53">
    <property type="entry name" value="ALPHA_BETA-HYDROLASES SUPERFAMILY PROTEIN"/>
    <property type="match status" value="1"/>
</dbReference>
<keyword evidence="3" id="KW-1185">Reference proteome</keyword>
<evidence type="ECO:0000313" key="3">
    <source>
        <dbReference type="Proteomes" id="UP001445335"/>
    </source>
</evidence>
<organism evidence="2 3">
    <name type="scientific">Elliptochloris bilobata</name>
    <dbReference type="NCBI Taxonomy" id="381761"/>
    <lineage>
        <taxon>Eukaryota</taxon>
        <taxon>Viridiplantae</taxon>
        <taxon>Chlorophyta</taxon>
        <taxon>core chlorophytes</taxon>
        <taxon>Trebouxiophyceae</taxon>
        <taxon>Trebouxiophyceae incertae sedis</taxon>
        <taxon>Elliptochloris clade</taxon>
        <taxon>Elliptochloris</taxon>
    </lineage>
</organism>
<comment type="caution">
    <text evidence="2">The sequence shown here is derived from an EMBL/GenBank/DDBJ whole genome shotgun (WGS) entry which is preliminary data.</text>
</comment>
<dbReference type="Gene3D" id="3.40.50.1820">
    <property type="entry name" value="alpha/beta hydrolase"/>
    <property type="match status" value="1"/>
</dbReference>
<dbReference type="Proteomes" id="UP001445335">
    <property type="component" value="Unassembled WGS sequence"/>
</dbReference>
<proteinExistence type="predicted"/>
<evidence type="ECO:0000313" key="2">
    <source>
        <dbReference type="EMBL" id="KAK9833376.1"/>
    </source>
</evidence>
<dbReference type="InterPro" id="IPR029058">
    <property type="entry name" value="AB_hydrolase_fold"/>
</dbReference>
<dbReference type="InterPro" id="IPR022742">
    <property type="entry name" value="Hydrolase_4"/>
</dbReference>
<accession>A0AAW1RIS7</accession>